<dbReference type="AlphaFoldDB" id="A0A835H9Q2"/>
<evidence type="ECO:0000256" key="1">
    <source>
        <dbReference type="ARBA" id="ARBA00004141"/>
    </source>
</evidence>
<dbReference type="GO" id="GO:0016020">
    <property type="term" value="C:membrane"/>
    <property type="evidence" value="ECO:0007669"/>
    <property type="project" value="UniProtKB-SubCell"/>
</dbReference>
<evidence type="ECO:0000313" key="8">
    <source>
        <dbReference type="Proteomes" id="UP000631114"/>
    </source>
</evidence>
<gene>
    <name evidence="7" type="ORF">IFM89_028929</name>
</gene>
<dbReference type="PANTHER" id="PTHR42893">
    <property type="entry name" value="PROTEIN DETOXIFICATION 44, CHLOROPLASTIC-RELATED"/>
    <property type="match status" value="1"/>
</dbReference>
<evidence type="ECO:0000256" key="4">
    <source>
        <dbReference type="ARBA" id="ARBA00022989"/>
    </source>
</evidence>
<reference evidence="7 8" key="1">
    <citation type="submission" date="2020-10" db="EMBL/GenBank/DDBJ databases">
        <title>The Coptis chinensis genome and diversification of protoberbering-type alkaloids.</title>
        <authorList>
            <person name="Wang B."/>
            <person name="Shu S."/>
            <person name="Song C."/>
            <person name="Liu Y."/>
        </authorList>
    </citation>
    <scope>NUCLEOTIDE SEQUENCE [LARGE SCALE GENOMIC DNA]</scope>
    <source>
        <strain evidence="7">HL-2020</strain>
        <tissue evidence="7">Leaf</tissue>
    </source>
</reference>
<feature type="transmembrane region" description="Helical" evidence="6">
    <location>
        <begin position="6"/>
        <end position="33"/>
    </location>
</feature>
<sequence length="131" mass="14320">MLLKSLMIIGAITGSGLGIIGTVVPWFFPNLFTSDLEVIGEMHKVLLAYFIALMVTLATHSLEGTLLAGQDLRYLSFSMGGCFSLGCLVVLLLSSRGYGLPLGQEMERVRVKSDYIHAQIHFFNTNPDPDP</sequence>
<feature type="transmembrane region" description="Helical" evidence="6">
    <location>
        <begin position="74"/>
        <end position="93"/>
    </location>
</feature>
<dbReference type="OrthoDB" id="423427at2759"/>
<dbReference type="PANTHER" id="PTHR42893:SF9">
    <property type="entry name" value="PROTEIN DETOXIFICATION 46, CHLOROPLASTIC"/>
    <property type="match status" value="1"/>
</dbReference>
<proteinExistence type="inferred from homology"/>
<comment type="subcellular location">
    <subcellularLocation>
        <location evidence="1">Membrane</location>
        <topology evidence="1">Multi-pass membrane protein</topology>
    </subcellularLocation>
</comment>
<feature type="transmembrane region" description="Helical" evidence="6">
    <location>
        <begin position="45"/>
        <end position="62"/>
    </location>
</feature>
<evidence type="ECO:0000313" key="7">
    <source>
        <dbReference type="EMBL" id="KAF9594272.1"/>
    </source>
</evidence>
<comment type="similarity">
    <text evidence="2">Belongs to the multi antimicrobial extrusion (MATE) (TC 2.A.66.1) family.</text>
</comment>
<protein>
    <submittedName>
        <fullName evidence="7">Uncharacterized protein</fullName>
    </submittedName>
</protein>
<keyword evidence="4 6" id="KW-1133">Transmembrane helix</keyword>
<evidence type="ECO:0000256" key="5">
    <source>
        <dbReference type="ARBA" id="ARBA00023136"/>
    </source>
</evidence>
<organism evidence="7 8">
    <name type="scientific">Coptis chinensis</name>
    <dbReference type="NCBI Taxonomy" id="261450"/>
    <lineage>
        <taxon>Eukaryota</taxon>
        <taxon>Viridiplantae</taxon>
        <taxon>Streptophyta</taxon>
        <taxon>Embryophyta</taxon>
        <taxon>Tracheophyta</taxon>
        <taxon>Spermatophyta</taxon>
        <taxon>Magnoliopsida</taxon>
        <taxon>Ranunculales</taxon>
        <taxon>Ranunculaceae</taxon>
        <taxon>Coptidoideae</taxon>
        <taxon>Coptis</taxon>
    </lineage>
</organism>
<comment type="caution">
    <text evidence="7">The sequence shown here is derived from an EMBL/GenBank/DDBJ whole genome shotgun (WGS) entry which is preliminary data.</text>
</comment>
<evidence type="ECO:0000256" key="2">
    <source>
        <dbReference type="ARBA" id="ARBA00010199"/>
    </source>
</evidence>
<accession>A0A835H9Q2</accession>
<keyword evidence="8" id="KW-1185">Reference proteome</keyword>
<evidence type="ECO:0000256" key="3">
    <source>
        <dbReference type="ARBA" id="ARBA00022692"/>
    </source>
</evidence>
<keyword evidence="3 6" id="KW-0812">Transmembrane</keyword>
<dbReference type="InterPro" id="IPR044644">
    <property type="entry name" value="DinF-like"/>
</dbReference>
<keyword evidence="5 6" id="KW-0472">Membrane</keyword>
<evidence type="ECO:0000256" key="6">
    <source>
        <dbReference type="SAM" id="Phobius"/>
    </source>
</evidence>
<name>A0A835H9Q2_9MAGN</name>
<dbReference type="EMBL" id="JADFTS010000008">
    <property type="protein sequence ID" value="KAF9594272.1"/>
    <property type="molecule type" value="Genomic_DNA"/>
</dbReference>
<dbReference type="Proteomes" id="UP000631114">
    <property type="component" value="Unassembled WGS sequence"/>
</dbReference>